<dbReference type="AlphaFoldDB" id="A0AA43XLV8"/>
<comment type="caution">
    <text evidence="1">The sequence shown here is derived from an EMBL/GenBank/DDBJ whole genome shotgun (WGS) entry which is preliminary data.</text>
</comment>
<dbReference type="PANTHER" id="PTHR46658:SF1">
    <property type="entry name" value="CYS OR MET METABOLISM PYRIDOXAL-PHOSPHATE-DEPENDENT ENZYME"/>
    <property type="match status" value="1"/>
</dbReference>
<dbReference type="EMBL" id="SUMG01000011">
    <property type="protein sequence ID" value="NBG88746.1"/>
    <property type="molecule type" value="Genomic_DNA"/>
</dbReference>
<dbReference type="SUPFAM" id="SSF53383">
    <property type="entry name" value="PLP-dependent transferases"/>
    <property type="match status" value="1"/>
</dbReference>
<dbReference type="RefSeq" id="WP_160721680.1">
    <property type="nucleotide sequence ID" value="NZ_SUMG01000011.1"/>
</dbReference>
<protein>
    <recommendedName>
        <fullName evidence="3">Aluminum resistance protein</fullName>
    </recommendedName>
</protein>
<evidence type="ECO:0008006" key="3">
    <source>
        <dbReference type="Google" id="ProtNLM"/>
    </source>
</evidence>
<dbReference type="InterPro" id="IPR009651">
    <property type="entry name" value="Met_g_lyase_put"/>
</dbReference>
<sequence>MTRIEGLLLSEYKISQETFHLGEAVEKNLKQSFDQIEKIKEYNFYKVLLAMKKVGLSDQHFNWTTGYGYSDLGREKIDALYAEVFKTEDAIVRSSFANGTHVLGLCLKSLLKQGDGLVSVTGKPYDTLDEIIGLKGDYQKSLMNQGIDYQEISFLQDGSLDFKEIEKTLEENPNIKMIYVQRSTGYHFRQALTIENIKKVVTLVKSINPSVICMVDNCYGEFLERREPTEVGVDLLAGSLIKNPGGGIALSGGYIAGKETLIKLIAQEHTMPGIERECGLTFGQSRSLFQGLFLAPNTVSQAIKSAVFCGALFQKAGYEVKPDPLQERSDIIQSIRLGSREKVLAFCEAIQEVAPVDAFVKPEPWDMPGYSHKIIMAAGTFIQGSSIELSADAPIKEPYIVYFQGGLDYAHGKIGALKALENLKK</sequence>
<dbReference type="Proteomes" id="UP000449710">
    <property type="component" value="Unassembled WGS sequence"/>
</dbReference>
<organism evidence="1 2">
    <name type="scientific">Isachenkonia alkalipeptolytica</name>
    <dbReference type="NCBI Taxonomy" id="2565777"/>
    <lineage>
        <taxon>Bacteria</taxon>
        <taxon>Bacillati</taxon>
        <taxon>Bacillota</taxon>
        <taxon>Clostridia</taxon>
        <taxon>Eubacteriales</taxon>
        <taxon>Clostridiaceae</taxon>
        <taxon>Isachenkonia</taxon>
    </lineage>
</organism>
<dbReference type="Pfam" id="PF06838">
    <property type="entry name" value="Met_gamma_lyase"/>
    <property type="match status" value="1"/>
</dbReference>
<dbReference type="InterPro" id="IPR015424">
    <property type="entry name" value="PyrdxlP-dep_Trfase"/>
</dbReference>
<dbReference type="PANTHER" id="PTHR46658">
    <property type="entry name" value="CYS OR MET METABOLISM PYRIDOXAL-PHOSPHATE-DEPENDENT ENZYME"/>
    <property type="match status" value="1"/>
</dbReference>
<reference evidence="1 2" key="1">
    <citation type="submission" date="2019-04" db="EMBL/GenBank/DDBJ databases">
        <title>Isachenkonia alkalipeptolytica gen. nov. sp. nov. a new anaerobic, alkiliphilic organothrophic bacterium capable to reduce synthesized ferrihydrite isolated from a soda lake.</title>
        <authorList>
            <person name="Toshchakov S.V."/>
            <person name="Zavarzina D.G."/>
            <person name="Zhilina T.N."/>
            <person name="Kostrikina N.A."/>
            <person name="Kublanov I.V."/>
        </authorList>
    </citation>
    <scope>NUCLEOTIDE SEQUENCE [LARGE SCALE GENOMIC DNA]</scope>
    <source>
        <strain evidence="1 2">Z-1701</strain>
    </source>
</reference>
<evidence type="ECO:0000313" key="2">
    <source>
        <dbReference type="Proteomes" id="UP000449710"/>
    </source>
</evidence>
<keyword evidence="2" id="KW-1185">Reference proteome</keyword>
<proteinExistence type="predicted"/>
<dbReference type="InterPro" id="IPR015421">
    <property type="entry name" value="PyrdxlP-dep_Trfase_major"/>
</dbReference>
<dbReference type="Gene3D" id="3.40.640.10">
    <property type="entry name" value="Type I PLP-dependent aspartate aminotransferase-like (Major domain)"/>
    <property type="match status" value="1"/>
</dbReference>
<dbReference type="Gene3D" id="3.90.1150.60">
    <property type="entry name" value="Methioning gamme-lyase, C-terminal domain"/>
    <property type="match status" value="1"/>
</dbReference>
<name>A0AA43XLV8_9CLOT</name>
<gene>
    <name evidence="1" type="ORF">ISALK_09555</name>
</gene>
<accession>A0AA43XLV8</accession>
<evidence type="ECO:0000313" key="1">
    <source>
        <dbReference type="EMBL" id="NBG88746.1"/>
    </source>
</evidence>